<sequence length="60" mass="6537">MSEILPVFILPLATIAIAYILELMGFAASQFSSVFNGLPSWTGTAVLLGLVVATYRYLRE</sequence>
<organism evidence="2">
    <name type="scientific">Planktothricoides sp. SpSt-374</name>
    <dbReference type="NCBI Taxonomy" id="2282167"/>
    <lineage>
        <taxon>Bacteria</taxon>
        <taxon>Bacillati</taxon>
        <taxon>Cyanobacteriota</taxon>
        <taxon>Cyanophyceae</taxon>
        <taxon>Oscillatoriophycideae</taxon>
        <taxon>Oscillatoriales</taxon>
        <taxon>Oscillatoriaceae</taxon>
        <taxon>Planktothricoides</taxon>
    </lineage>
</organism>
<name>A0A7C3ZUA9_9CYAN</name>
<accession>A0A7C3ZUA9</accession>
<comment type="caution">
    <text evidence="2">The sequence shown here is derived from an EMBL/GenBank/DDBJ whole genome shotgun (WGS) entry which is preliminary data.</text>
</comment>
<dbReference type="EMBL" id="DSPX01000031">
    <property type="protein sequence ID" value="HGF99707.1"/>
    <property type="molecule type" value="Genomic_DNA"/>
</dbReference>
<protein>
    <submittedName>
        <fullName evidence="2">Uncharacterized protein</fullName>
    </submittedName>
</protein>
<reference evidence="2" key="1">
    <citation type="journal article" date="2020" name="mSystems">
        <title>Genome- and Community-Level Interaction Insights into Carbon Utilization and Element Cycling Functions of Hydrothermarchaeota in Hydrothermal Sediment.</title>
        <authorList>
            <person name="Zhou Z."/>
            <person name="Liu Y."/>
            <person name="Xu W."/>
            <person name="Pan J."/>
            <person name="Luo Z.H."/>
            <person name="Li M."/>
        </authorList>
    </citation>
    <scope>NUCLEOTIDE SEQUENCE [LARGE SCALE GENOMIC DNA]</scope>
    <source>
        <strain evidence="2">SpSt-374</strain>
    </source>
</reference>
<dbReference type="AlphaFoldDB" id="A0A7C3ZUA9"/>
<proteinExistence type="predicted"/>
<feature type="transmembrane region" description="Helical" evidence="1">
    <location>
        <begin position="40"/>
        <end position="58"/>
    </location>
</feature>
<evidence type="ECO:0000256" key="1">
    <source>
        <dbReference type="SAM" id="Phobius"/>
    </source>
</evidence>
<gene>
    <name evidence="2" type="ORF">ENR15_03315</name>
</gene>
<keyword evidence="1" id="KW-0472">Membrane</keyword>
<feature type="transmembrane region" description="Helical" evidence="1">
    <location>
        <begin position="7"/>
        <end position="28"/>
    </location>
</feature>
<keyword evidence="1" id="KW-0812">Transmembrane</keyword>
<keyword evidence="1" id="KW-1133">Transmembrane helix</keyword>
<evidence type="ECO:0000313" key="2">
    <source>
        <dbReference type="EMBL" id="HGF99707.1"/>
    </source>
</evidence>